<organism evidence="2 3">
    <name type="scientific">Anaeromyces robustus</name>
    <dbReference type="NCBI Taxonomy" id="1754192"/>
    <lineage>
        <taxon>Eukaryota</taxon>
        <taxon>Fungi</taxon>
        <taxon>Fungi incertae sedis</taxon>
        <taxon>Chytridiomycota</taxon>
        <taxon>Chytridiomycota incertae sedis</taxon>
        <taxon>Neocallimastigomycetes</taxon>
        <taxon>Neocallimastigales</taxon>
        <taxon>Neocallimastigaceae</taxon>
        <taxon>Anaeromyces</taxon>
    </lineage>
</organism>
<name>A0A1Y1XQ51_9FUNG</name>
<gene>
    <name evidence="2" type="ORF">BCR32DRAFT_239770</name>
</gene>
<accession>A0A1Y1XQ51</accession>
<keyword evidence="3" id="KW-1185">Reference proteome</keyword>
<feature type="transmembrane region" description="Helical" evidence="1">
    <location>
        <begin position="80"/>
        <end position="103"/>
    </location>
</feature>
<proteinExistence type="predicted"/>
<reference evidence="2 3" key="2">
    <citation type="submission" date="2016-08" db="EMBL/GenBank/DDBJ databases">
        <title>Pervasive Adenine N6-methylation of Active Genes in Fungi.</title>
        <authorList>
            <consortium name="DOE Joint Genome Institute"/>
            <person name="Mondo S.J."/>
            <person name="Dannebaum R.O."/>
            <person name="Kuo R.C."/>
            <person name="Labutti K."/>
            <person name="Haridas S."/>
            <person name="Kuo A."/>
            <person name="Salamov A."/>
            <person name="Ahrendt S.R."/>
            <person name="Lipzen A."/>
            <person name="Sullivan W."/>
            <person name="Andreopoulos W.B."/>
            <person name="Clum A."/>
            <person name="Lindquist E."/>
            <person name="Daum C."/>
            <person name="Ramamoorthy G.K."/>
            <person name="Gryganskyi A."/>
            <person name="Culley D."/>
            <person name="Magnuson J.K."/>
            <person name="James T.Y."/>
            <person name="O'Malley M.A."/>
            <person name="Stajich J.E."/>
            <person name="Spatafora J.W."/>
            <person name="Visel A."/>
            <person name="Grigoriev I.V."/>
        </authorList>
    </citation>
    <scope>NUCLEOTIDE SEQUENCE [LARGE SCALE GENOMIC DNA]</scope>
    <source>
        <strain evidence="2 3">S4</strain>
    </source>
</reference>
<sequence>MNIKIILLKYQIKIIKITKYIAYTCTYDKISIRNISSLVLHVKKMFRVYNDDKCIIHFKYPDNDDKITGEMINDSLLRGLVFLLLAIIVICYISSYAQILLWLKLNKYIININQT</sequence>
<keyword evidence="1" id="KW-0812">Transmembrane</keyword>
<keyword evidence="1" id="KW-1133">Transmembrane helix</keyword>
<protein>
    <submittedName>
        <fullName evidence="2">Uncharacterized protein</fullName>
    </submittedName>
</protein>
<dbReference type="EMBL" id="MCFG01000004">
    <property type="protein sequence ID" value="ORX87863.1"/>
    <property type="molecule type" value="Genomic_DNA"/>
</dbReference>
<evidence type="ECO:0000313" key="2">
    <source>
        <dbReference type="EMBL" id="ORX87863.1"/>
    </source>
</evidence>
<evidence type="ECO:0000313" key="3">
    <source>
        <dbReference type="Proteomes" id="UP000193944"/>
    </source>
</evidence>
<dbReference type="Proteomes" id="UP000193944">
    <property type="component" value="Unassembled WGS sequence"/>
</dbReference>
<keyword evidence="1" id="KW-0472">Membrane</keyword>
<comment type="caution">
    <text evidence="2">The sequence shown here is derived from an EMBL/GenBank/DDBJ whole genome shotgun (WGS) entry which is preliminary data.</text>
</comment>
<evidence type="ECO:0000256" key="1">
    <source>
        <dbReference type="SAM" id="Phobius"/>
    </source>
</evidence>
<dbReference type="AlphaFoldDB" id="A0A1Y1XQ51"/>
<reference evidence="2 3" key="1">
    <citation type="submission" date="2016-08" db="EMBL/GenBank/DDBJ databases">
        <title>A Parts List for Fungal Cellulosomes Revealed by Comparative Genomics.</title>
        <authorList>
            <consortium name="DOE Joint Genome Institute"/>
            <person name="Haitjema C.H."/>
            <person name="Gilmore S.P."/>
            <person name="Henske J.K."/>
            <person name="Solomon K.V."/>
            <person name="De Groot R."/>
            <person name="Kuo A."/>
            <person name="Mondo S.J."/>
            <person name="Salamov A.A."/>
            <person name="Labutti K."/>
            <person name="Zhao Z."/>
            <person name="Chiniquy J."/>
            <person name="Barry K."/>
            <person name="Brewer H.M."/>
            <person name="Purvine S.O."/>
            <person name="Wright A.T."/>
            <person name="Boxma B."/>
            <person name="Van Alen T."/>
            <person name="Hackstein J.H."/>
            <person name="Baker S.E."/>
            <person name="Grigoriev I.V."/>
            <person name="O'Malley M.A."/>
        </authorList>
    </citation>
    <scope>NUCLEOTIDE SEQUENCE [LARGE SCALE GENOMIC DNA]</scope>
    <source>
        <strain evidence="2 3">S4</strain>
    </source>
</reference>